<dbReference type="EMBL" id="BSPL01000009">
    <property type="protein sequence ID" value="GLS69040.1"/>
    <property type="molecule type" value="Genomic_DNA"/>
</dbReference>
<dbReference type="AlphaFoldDB" id="A0AA37WPI7"/>
<dbReference type="Proteomes" id="UP001157440">
    <property type="component" value="Unassembled WGS sequence"/>
</dbReference>
<evidence type="ECO:0000313" key="2">
    <source>
        <dbReference type="EMBL" id="GLS69040.1"/>
    </source>
</evidence>
<proteinExistence type="predicted"/>
<feature type="region of interest" description="Disordered" evidence="1">
    <location>
        <begin position="1"/>
        <end position="86"/>
    </location>
</feature>
<evidence type="ECO:0000256" key="1">
    <source>
        <dbReference type="SAM" id="MobiDB-lite"/>
    </source>
</evidence>
<organism evidence="2 3">
    <name type="scientific">Methylobacterium tardum</name>
    <dbReference type="NCBI Taxonomy" id="374432"/>
    <lineage>
        <taxon>Bacteria</taxon>
        <taxon>Pseudomonadati</taxon>
        <taxon>Pseudomonadota</taxon>
        <taxon>Alphaproteobacteria</taxon>
        <taxon>Hyphomicrobiales</taxon>
        <taxon>Methylobacteriaceae</taxon>
        <taxon>Methylobacterium</taxon>
    </lineage>
</organism>
<comment type="caution">
    <text evidence="2">The sequence shown here is derived from an EMBL/GenBank/DDBJ whole genome shotgun (WGS) entry which is preliminary data.</text>
</comment>
<protein>
    <submittedName>
        <fullName evidence="2">Uncharacterized protein</fullName>
    </submittedName>
</protein>
<sequence length="86" mass="9227">MLRSECLRQTGQHDAADRGTANTVTRPGSEATAMTRNEDGTKGSRRLGMGGSGIAFIPSESTLRSTAPDHPIPPHEMTENPKFYAV</sequence>
<gene>
    <name evidence="2" type="ORF">GCM10007890_10520</name>
</gene>
<name>A0AA37WPI7_9HYPH</name>
<evidence type="ECO:0000313" key="3">
    <source>
        <dbReference type="Proteomes" id="UP001157440"/>
    </source>
</evidence>
<keyword evidence="3" id="KW-1185">Reference proteome</keyword>
<accession>A0AA37WPI7</accession>
<reference evidence="3" key="1">
    <citation type="journal article" date="2019" name="Int. J. Syst. Evol. Microbiol.">
        <title>The Global Catalogue of Microorganisms (GCM) 10K type strain sequencing project: providing services to taxonomists for standard genome sequencing and annotation.</title>
        <authorList>
            <consortium name="The Broad Institute Genomics Platform"/>
            <consortium name="The Broad Institute Genome Sequencing Center for Infectious Disease"/>
            <person name="Wu L."/>
            <person name="Ma J."/>
        </authorList>
    </citation>
    <scope>NUCLEOTIDE SEQUENCE [LARGE SCALE GENOMIC DNA]</scope>
    <source>
        <strain evidence="3">NBRC 103632</strain>
    </source>
</reference>